<dbReference type="PANTHER" id="PTHR10738">
    <property type="entry name" value="PROTEIN ARGININE N-METHYLTRANSFERASE 5"/>
    <property type="match status" value="1"/>
</dbReference>
<dbReference type="GO" id="GO:0005829">
    <property type="term" value="C:cytosol"/>
    <property type="evidence" value="ECO:0007669"/>
    <property type="project" value="TreeGrafter"/>
</dbReference>
<dbReference type="GO" id="GO:0006355">
    <property type="term" value="P:regulation of DNA-templated transcription"/>
    <property type="evidence" value="ECO:0007669"/>
    <property type="project" value="TreeGrafter"/>
</dbReference>
<organism evidence="8 9">
    <name type="scientific">Reticulomyxa filosa</name>
    <dbReference type="NCBI Taxonomy" id="46433"/>
    <lineage>
        <taxon>Eukaryota</taxon>
        <taxon>Sar</taxon>
        <taxon>Rhizaria</taxon>
        <taxon>Retaria</taxon>
        <taxon>Foraminifera</taxon>
        <taxon>Monothalamids</taxon>
        <taxon>Reticulomyxidae</taxon>
        <taxon>Reticulomyxa</taxon>
    </lineage>
</organism>
<accession>X6P2B5</accession>
<feature type="compositionally biased region" description="Basic and acidic residues" evidence="4">
    <location>
        <begin position="130"/>
        <end position="158"/>
    </location>
</feature>
<evidence type="ECO:0000256" key="4">
    <source>
        <dbReference type="SAM" id="MobiDB-lite"/>
    </source>
</evidence>
<evidence type="ECO:0000259" key="5">
    <source>
        <dbReference type="Pfam" id="PF05185"/>
    </source>
</evidence>
<dbReference type="GO" id="GO:0016274">
    <property type="term" value="F:protein-arginine N-methyltransferase activity"/>
    <property type="evidence" value="ECO:0007669"/>
    <property type="project" value="InterPro"/>
</dbReference>
<reference evidence="8 9" key="1">
    <citation type="journal article" date="2013" name="Curr. Biol.">
        <title>The Genome of the Foraminiferan Reticulomyxa filosa.</title>
        <authorList>
            <person name="Glockner G."/>
            <person name="Hulsmann N."/>
            <person name="Schleicher M."/>
            <person name="Noegel A.A."/>
            <person name="Eichinger L."/>
            <person name="Gallinger C."/>
            <person name="Pawlowski J."/>
            <person name="Sierra R."/>
            <person name="Euteneuer U."/>
            <person name="Pillet L."/>
            <person name="Moustafa A."/>
            <person name="Platzer M."/>
            <person name="Groth M."/>
            <person name="Szafranski K."/>
            <person name="Schliwa M."/>
        </authorList>
    </citation>
    <scope>NUCLEOTIDE SEQUENCE [LARGE SCALE GENOMIC DNA]</scope>
</reference>
<dbReference type="InterPro" id="IPR035248">
    <property type="entry name" value="PRMT5_C"/>
</dbReference>
<keyword evidence="2" id="KW-0808">Transferase</keyword>
<evidence type="ECO:0000313" key="8">
    <source>
        <dbReference type="EMBL" id="ETO32351.1"/>
    </source>
</evidence>
<dbReference type="SUPFAM" id="SSF53335">
    <property type="entry name" value="S-adenosyl-L-methionine-dependent methyltransferases"/>
    <property type="match status" value="1"/>
</dbReference>
<feature type="region of interest" description="Disordered" evidence="4">
    <location>
        <begin position="126"/>
        <end position="158"/>
    </location>
</feature>
<gene>
    <name evidence="8" type="ORF">RFI_04767</name>
</gene>
<dbReference type="InterPro" id="IPR025799">
    <property type="entry name" value="Arg_MeTrfase"/>
</dbReference>
<dbReference type="Gene3D" id="2.70.160.11">
    <property type="entry name" value="Hnrnp arginine n-methyltransferase1"/>
    <property type="match status" value="1"/>
</dbReference>
<evidence type="ECO:0000256" key="1">
    <source>
        <dbReference type="ARBA" id="ARBA00022603"/>
    </source>
</evidence>
<dbReference type="GO" id="GO:0005634">
    <property type="term" value="C:nucleus"/>
    <property type="evidence" value="ECO:0007669"/>
    <property type="project" value="TreeGrafter"/>
</dbReference>
<dbReference type="Proteomes" id="UP000023152">
    <property type="component" value="Unassembled WGS sequence"/>
</dbReference>
<dbReference type="PANTHER" id="PTHR10738:SF0">
    <property type="entry name" value="PROTEIN ARGININE N-METHYLTRANSFERASE 5"/>
    <property type="match status" value="1"/>
</dbReference>
<keyword evidence="9" id="KW-1185">Reference proteome</keyword>
<feature type="domain" description="PRMT5 arginine-N-methyltransferase" evidence="5">
    <location>
        <begin position="396"/>
        <end position="575"/>
    </location>
</feature>
<name>X6P2B5_RETFI</name>
<dbReference type="Pfam" id="PF17286">
    <property type="entry name" value="PRMT5_C"/>
    <property type="match status" value="1"/>
</dbReference>
<dbReference type="AlphaFoldDB" id="X6P2B5"/>
<dbReference type="OrthoDB" id="1368803at2759"/>
<dbReference type="InterPro" id="IPR035075">
    <property type="entry name" value="PRMT5"/>
</dbReference>
<protein>
    <recommendedName>
        <fullName evidence="10">Protein arginine N-methyltransferase</fullName>
    </recommendedName>
</protein>
<evidence type="ECO:0000256" key="3">
    <source>
        <dbReference type="ARBA" id="ARBA00022691"/>
    </source>
</evidence>
<evidence type="ECO:0000313" key="9">
    <source>
        <dbReference type="Proteomes" id="UP000023152"/>
    </source>
</evidence>
<evidence type="ECO:0000259" key="6">
    <source>
        <dbReference type="Pfam" id="PF17285"/>
    </source>
</evidence>
<dbReference type="Gene3D" id="3.20.20.150">
    <property type="entry name" value="Divalent-metal-dependent TIM barrel enzymes"/>
    <property type="match status" value="1"/>
</dbReference>
<evidence type="ECO:0000259" key="7">
    <source>
        <dbReference type="Pfam" id="PF17286"/>
    </source>
</evidence>
<dbReference type="Pfam" id="PF05185">
    <property type="entry name" value="PRMT5"/>
    <property type="match status" value="1"/>
</dbReference>
<feature type="domain" description="PRMT5 TIM barrel" evidence="6">
    <location>
        <begin position="317"/>
        <end position="382"/>
    </location>
</feature>
<evidence type="ECO:0008006" key="10">
    <source>
        <dbReference type="Google" id="ProtNLM"/>
    </source>
</evidence>
<keyword evidence="1" id="KW-0489">Methyltransferase</keyword>
<dbReference type="Gene3D" id="3.40.50.150">
    <property type="entry name" value="Vaccinia Virus protein VP39"/>
    <property type="match status" value="1"/>
</dbReference>
<evidence type="ECO:0000256" key="2">
    <source>
        <dbReference type="ARBA" id="ARBA00022679"/>
    </source>
</evidence>
<dbReference type="Pfam" id="PF17285">
    <property type="entry name" value="PRMT5_TIM"/>
    <property type="match status" value="1"/>
</dbReference>
<feature type="domain" description="PRMT5 oligomerisation" evidence="7">
    <location>
        <begin position="632"/>
        <end position="829"/>
    </location>
</feature>
<dbReference type="EMBL" id="ASPP01004263">
    <property type="protein sequence ID" value="ETO32351.1"/>
    <property type="molecule type" value="Genomic_DNA"/>
</dbReference>
<comment type="caution">
    <text evidence="8">The sequence shown here is derived from an EMBL/GenBank/DDBJ whole genome shotgun (WGS) entry which is preliminary data.</text>
</comment>
<dbReference type="InterPro" id="IPR035247">
    <property type="entry name" value="PRMT5_TIM"/>
</dbReference>
<sequence length="927" mass="106811">MDSSVLHFHWYVDPQQDEDSLLDKVYLNENSIPFVYNNETNGQMFRHVYGKVSSWIHFYDQRLDHVFNTLIHDTLDIKPTVSPSFCNFFFFLFVQAHIVLRCKERGSQEISYIHVNVEYACNMKKKKKKKEDTTDSKKTEEKETEAAKESNVDKEREPVEMSQLLEEAETMLEFIDCNEISRKRELMEKMLLHQMEWSAHLGIQTLILPAIPIIPLQGKGTKGVKCPVGYASALLRCFGMNPNGGSSGMNSSNSKTSAGSNRQQHVYYAVLPVECSEMGYKSWKSLSQMIFTSDIGLCSSIEPGIVVGNKETKTEIESMVNTWFSEGVRHVFLDVTTFIKNKKGFPVLSQPHQHLLQRLMRTDDVTVIITGNLDNGLYYSQYIMDLRKRATPLTEEEAIEKPFWDLLQTPLQPLIDNLDNGTYETFESDPVKYVKYEEAITLCLQDLEQSPSFRDDPYLIVLVVGGGRGPLVDCTLRSSDFMKTDKPLKIFVIEKNPHAVVILKYKEKHYWNNTSRSNILSVQVFDIDIRDCQSLFDQNGGPKKAHLIISELLGSFGDNELSPECLDAAQLHLVHVNAATTTTTTANDINTNTNINTIQEKQQEEKEEEEEKASVPLSASATIMSGVSIPSSYSSYICGVSCGRLWRKLKEFPKDFETPWVVRFMNKDMLTSVARLWTFEHPNHYLHGVYQTLSSQSGGQGLQKKQHFPLGNNFHNARYKEVSWTIDKECNLYGFMGFFDSSLYKDVQLMSLFLLFFFFLEGIVPETHSEGMFSWYPMFFPLNKPLSLKKGDTLTVHFWRKSNEKGMWYEWCVTSPEISIMHNPNHRSYLETKFAQPTINHICFELLHFFFFCNAFFIKVFFVDDLLFILFLEVIIKLILHSKLLLVDNVKFCLHFCAQNIDLKLTFSSFFCKRIKFCNQISLFIAI</sequence>
<keyword evidence="3" id="KW-0949">S-adenosyl-L-methionine</keyword>
<dbReference type="InterPro" id="IPR029063">
    <property type="entry name" value="SAM-dependent_MTases_sf"/>
</dbReference>
<proteinExistence type="predicted"/>